<keyword evidence="2" id="KW-0813">Transport</keyword>
<feature type="transmembrane region" description="Helical" evidence="7">
    <location>
        <begin position="30"/>
        <end position="49"/>
    </location>
</feature>
<keyword evidence="6 7" id="KW-0472">Membrane</keyword>
<dbReference type="Proteomes" id="UP001529369">
    <property type="component" value="Unassembled WGS sequence"/>
</dbReference>
<protein>
    <submittedName>
        <fullName evidence="9">SLC13 family permease</fullName>
    </submittedName>
</protein>
<dbReference type="InterPro" id="IPR006037">
    <property type="entry name" value="RCK_C"/>
</dbReference>
<evidence type="ECO:0000256" key="5">
    <source>
        <dbReference type="ARBA" id="ARBA00022989"/>
    </source>
</evidence>
<feature type="transmembrane region" description="Helical" evidence="7">
    <location>
        <begin position="56"/>
        <end position="76"/>
    </location>
</feature>
<feature type="transmembrane region" description="Helical" evidence="7">
    <location>
        <begin position="180"/>
        <end position="199"/>
    </location>
</feature>
<evidence type="ECO:0000256" key="3">
    <source>
        <dbReference type="ARBA" id="ARBA00022692"/>
    </source>
</evidence>
<keyword evidence="4" id="KW-0677">Repeat</keyword>
<feature type="transmembrane region" description="Helical" evidence="7">
    <location>
        <begin position="496"/>
        <end position="517"/>
    </location>
</feature>
<feature type="transmembrane region" description="Helical" evidence="7">
    <location>
        <begin position="466"/>
        <end position="484"/>
    </location>
</feature>
<accession>A0ABT8ACH0</accession>
<evidence type="ECO:0000313" key="10">
    <source>
        <dbReference type="Proteomes" id="UP001529369"/>
    </source>
</evidence>
<organism evidence="9 10">
    <name type="scientific">Paeniroseomonas aquatica</name>
    <dbReference type="NCBI Taxonomy" id="373043"/>
    <lineage>
        <taxon>Bacteria</taxon>
        <taxon>Pseudomonadati</taxon>
        <taxon>Pseudomonadota</taxon>
        <taxon>Alphaproteobacteria</taxon>
        <taxon>Acetobacterales</taxon>
        <taxon>Acetobacteraceae</taxon>
        <taxon>Paeniroseomonas</taxon>
    </lineage>
</organism>
<dbReference type="Pfam" id="PF03600">
    <property type="entry name" value="CitMHS"/>
    <property type="match status" value="1"/>
</dbReference>
<keyword evidence="3 7" id="KW-0812">Transmembrane</keyword>
<feature type="transmembrane region" description="Helical" evidence="7">
    <location>
        <begin position="550"/>
        <end position="569"/>
    </location>
</feature>
<evidence type="ECO:0000256" key="7">
    <source>
        <dbReference type="SAM" id="Phobius"/>
    </source>
</evidence>
<reference evidence="10" key="1">
    <citation type="journal article" date="2019" name="Int. J. Syst. Evol. Microbiol.">
        <title>The Global Catalogue of Microorganisms (GCM) 10K type strain sequencing project: providing services to taxonomists for standard genome sequencing and annotation.</title>
        <authorList>
            <consortium name="The Broad Institute Genomics Platform"/>
            <consortium name="The Broad Institute Genome Sequencing Center for Infectious Disease"/>
            <person name="Wu L."/>
            <person name="Ma J."/>
        </authorList>
    </citation>
    <scope>NUCLEOTIDE SEQUENCE [LARGE SCALE GENOMIC DNA]</scope>
    <source>
        <strain evidence="10">CECT 7131</strain>
    </source>
</reference>
<dbReference type="PROSITE" id="PS51202">
    <property type="entry name" value="RCK_C"/>
    <property type="match status" value="1"/>
</dbReference>
<feature type="transmembrane region" description="Helical" evidence="7">
    <location>
        <begin position="589"/>
        <end position="609"/>
    </location>
</feature>
<evidence type="ECO:0000256" key="2">
    <source>
        <dbReference type="ARBA" id="ARBA00022448"/>
    </source>
</evidence>
<dbReference type="SUPFAM" id="SSF116726">
    <property type="entry name" value="TrkA C-terminal domain-like"/>
    <property type="match status" value="1"/>
</dbReference>
<feature type="transmembrane region" description="Helical" evidence="7">
    <location>
        <begin position="134"/>
        <end position="160"/>
    </location>
</feature>
<name>A0ABT8ACH0_9PROT</name>
<dbReference type="InterPro" id="IPR004680">
    <property type="entry name" value="Cit_transptr-like_dom"/>
</dbReference>
<dbReference type="RefSeq" id="WP_290319145.1">
    <property type="nucleotide sequence ID" value="NZ_JAUFPN010000185.1"/>
</dbReference>
<evidence type="ECO:0000256" key="4">
    <source>
        <dbReference type="ARBA" id="ARBA00022737"/>
    </source>
</evidence>
<evidence type="ECO:0000256" key="1">
    <source>
        <dbReference type="ARBA" id="ARBA00004141"/>
    </source>
</evidence>
<dbReference type="Gene3D" id="3.30.70.1450">
    <property type="entry name" value="Regulator of K+ conductance, C-terminal domain"/>
    <property type="match status" value="1"/>
</dbReference>
<feature type="transmembrane region" description="Helical" evidence="7">
    <location>
        <begin position="523"/>
        <end position="541"/>
    </location>
</feature>
<feature type="transmembrane region" description="Helical" evidence="7">
    <location>
        <begin position="421"/>
        <end position="454"/>
    </location>
</feature>
<gene>
    <name evidence="9" type="ORF">QWZ14_22380</name>
</gene>
<keyword evidence="10" id="KW-1185">Reference proteome</keyword>
<comment type="subcellular location">
    <subcellularLocation>
        <location evidence="1">Membrane</location>
        <topology evidence="1">Multi-pass membrane protein</topology>
    </subcellularLocation>
</comment>
<dbReference type="EMBL" id="JAUFPN010000185">
    <property type="protein sequence ID" value="MDN3567136.1"/>
    <property type="molecule type" value="Genomic_DNA"/>
</dbReference>
<proteinExistence type="predicted"/>
<feature type="transmembrane region" description="Helical" evidence="7">
    <location>
        <begin position="96"/>
        <end position="122"/>
    </location>
</feature>
<feature type="domain" description="RCK C-terminal" evidence="8">
    <location>
        <begin position="318"/>
        <end position="404"/>
    </location>
</feature>
<dbReference type="PANTHER" id="PTHR43652">
    <property type="entry name" value="BASIC AMINO ACID ANTIPORTER YFCC-RELATED"/>
    <property type="match status" value="1"/>
</dbReference>
<keyword evidence="5 7" id="KW-1133">Transmembrane helix</keyword>
<dbReference type="InterPro" id="IPR036721">
    <property type="entry name" value="RCK_C_sf"/>
</dbReference>
<feature type="transmembrane region" description="Helical" evidence="7">
    <location>
        <begin position="7"/>
        <end position="24"/>
    </location>
</feature>
<evidence type="ECO:0000256" key="6">
    <source>
        <dbReference type="ARBA" id="ARBA00023136"/>
    </source>
</evidence>
<evidence type="ECO:0000313" key="9">
    <source>
        <dbReference type="EMBL" id="MDN3567136.1"/>
    </source>
</evidence>
<dbReference type="PANTHER" id="PTHR43652:SF2">
    <property type="entry name" value="BASIC AMINO ACID ANTIPORTER YFCC-RELATED"/>
    <property type="match status" value="1"/>
</dbReference>
<dbReference type="InterPro" id="IPR051679">
    <property type="entry name" value="DASS-Related_Transporters"/>
</dbReference>
<evidence type="ECO:0000259" key="8">
    <source>
        <dbReference type="PROSITE" id="PS51202"/>
    </source>
</evidence>
<sequence length="614" mass="63554">MTLDQGLAFGLMGATIGFFLWGRFAYDAVALGALLAGVLIGVIPADKAFEGLSDDVVVIVAAALIISQAVAKSGAVETLMRPVTPRLRTVAVQVPVLAGATMLLSMVTKNVGALAIMMPVALQIARRTGTPQAALLMPMATAAMVGGVVTLVGTAPNIIMSRVREELTGTPFRMFDYAPVGLGVCVVTLLYLMVGWRLLPGGRKGASSMEAAFTIGQYTLEARVPTGATAAGMTVVELKALGEGEVQVSALLPRRGEERPVADGGGVAAVVEEAAAGPPDGGHRLAVGEGLMLRGEAAELERLVAGAGLVLAGEGPVVDNPDTDEDDLRVVEGVVTGESPLVGRTPAAMTLRTRHGLSLLAVSRRGREQLRDRIAQMRLRAGDVVLLRGLAATMPDKLGELRILPLAERAMALGRGRRSWIPLAVLAAAMLLVAMGALKVATAFFGAVVALLALKVMTTREAYESVDWPVVVLLAALIPVSGAIQHTGGTDLLAGWLTSAVVGLPGLVSLGVTMLLAMAVTPFLNNAATVLVMGPIAATLAKQLGLSPDPFLMAVALGAASDFLTPIGHQCNTLVMGPAGYRFGDYTRLGLPLSILVLLTGVPLIAYFWPLAPH</sequence>
<comment type="caution">
    <text evidence="9">The sequence shown here is derived from an EMBL/GenBank/DDBJ whole genome shotgun (WGS) entry which is preliminary data.</text>
</comment>